<comment type="catalytic activity">
    <reaction evidence="1">
        <text>2-hydroxychromene-2-carboxylate = (3E)-4-(2-hydroxyphenyl)-2-oxobut-3-enoate</text>
        <dbReference type="Rhea" id="RHEA:27401"/>
        <dbReference type="ChEBI" id="CHEBI:59350"/>
        <dbReference type="ChEBI" id="CHEBI:59353"/>
        <dbReference type="EC" id="5.99.1.4"/>
    </reaction>
</comment>
<dbReference type="AlphaFoldDB" id="A0A368BPU5"/>
<comment type="caution">
    <text evidence="4">The sequence shown here is derived from an EMBL/GenBank/DDBJ whole genome shotgun (WGS) entry which is preliminary data.</text>
</comment>
<evidence type="ECO:0000259" key="3">
    <source>
        <dbReference type="Pfam" id="PF01323"/>
    </source>
</evidence>
<dbReference type="Pfam" id="PF01323">
    <property type="entry name" value="DSBA"/>
    <property type="match status" value="1"/>
</dbReference>
<dbReference type="Proteomes" id="UP000252147">
    <property type="component" value="Unassembled WGS sequence"/>
</dbReference>
<dbReference type="PANTHER" id="PTHR42943">
    <property type="entry name" value="GLUTATHIONE S-TRANSFERASE KAPPA"/>
    <property type="match status" value="1"/>
</dbReference>
<dbReference type="SUPFAM" id="SSF52833">
    <property type="entry name" value="Thioredoxin-like"/>
    <property type="match status" value="1"/>
</dbReference>
<reference evidence="4 5" key="1">
    <citation type="journal article" date="2018" name="Microbiome">
        <title>Fine metagenomic profile of the Mediterranean stratified and mixed water columns revealed by assembly and recruitment.</title>
        <authorList>
            <person name="Haro-Moreno J.M."/>
            <person name="Lopez-Perez M."/>
            <person name="De La Torre J.R."/>
            <person name="Picazo A."/>
            <person name="Camacho A."/>
            <person name="Rodriguez-Valera F."/>
        </authorList>
    </citation>
    <scope>NUCLEOTIDE SEQUENCE [LARGE SCALE GENOMIC DNA]</scope>
    <source>
        <strain evidence="4">MED-G83</strain>
    </source>
</reference>
<dbReference type="PIRSF" id="PIRSF006386">
    <property type="entry name" value="HCCAis_GSTk"/>
    <property type="match status" value="1"/>
</dbReference>
<evidence type="ECO:0000256" key="2">
    <source>
        <dbReference type="PIRSR" id="PIRSR006386-1"/>
    </source>
</evidence>
<gene>
    <name evidence="4" type="ORF">DBW97_00860</name>
</gene>
<dbReference type="EC" id="5.99.1.4" evidence="1"/>
<feature type="active site" description="Nucleophile" evidence="2">
    <location>
        <position position="11"/>
    </location>
</feature>
<dbReference type="EMBL" id="QOPD01000001">
    <property type="protein sequence ID" value="RCL39310.1"/>
    <property type="molecule type" value="Genomic_DNA"/>
</dbReference>
<dbReference type="GO" id="GO:0018845">
    <property type="term" value="F:2-hydroxychromene-2-carboxylate isomerase activity"/>
    <property type="evidence" value="ECO:0007669"/>
    <property type="project" value="UniProtKB-UniRule"/>
</dbReference>
<evidence type="ECO:0000313" key="4">
    <source>
        <dbReference type="EMBL" id="RCL39310.1"/>
    </source>
</evidence>
<name>A0A368BPU5_9GAMM</name>
<dbReference type="InterPro" id="IPR001853">
    <property type="entry name" value="DSBA-like_thioredoxin_dom"/>
</dbReference>
<evidence type="ECO:0000313" key="5">
    <source>
        <dbReference type="Proteomes" id="UP000252147"/>
    </source>
</evidence>
<organism evidence="4 5">
    <name type="scientific">SAR86 cluster bacterium</name>
    <dbReference type="NCBI Taxonomy" id="2030880"/>
    <lineage>
        <taxon>Bacteria</taxon>
        <taxon>Pseudomonadati</taxon>
        <taxon>Pseudomonadota</taxon>
        <taxon>Gammaproteobacteria</taxon>
        <taxon>SAR86 cluster</taxon>
    </lineage>
</organism>
<comment type="similarity">
    <text evidence="1">Belongs to the GST superfamily. NadH family.</text>
</comment>
<accession>A0A368BPU5</accession>
<protein>
    <recommendedName>
        <fullName evidence="1">2-hydroxychromene-2-carboxylate isomerase</fullName>
        <ecNumber evidence="1">5.99.1.4</ecNumber>
    </recommendedName>
</protein>
<dbReference type="InterPro" id="IPR051924">
    <property type="entry name" value="GST_Kappa/NadH"/>
</dbReference>
<sequence>MKADFFFSYRSPYSYLVLPRILKLKKEYDIDIQFKLVYPLAIRQPEFFKGKNFFSFFLLKTIDIRSKARRLNMPFYMPNPDPIQQSYITGKINKDQPYIFDICHLGMVAEFHNKGIEFAHEVSHLIFGTKSGWNDESNLSRAAANVGLDFNRIKQEVAEGEDAIVKAIKTNQSLQQQAGHHGVPLMVYKDKTFFGQDRFDEFKELLLQEGLQRR</sequence>
<keyword evidence="1" id="KW-0413">Isomerase</keyword>
<dbReference type="InterPro" id="IPR036249">
    <property type="entry name" value="Thioredoxin-like_sf"/>
</dbReference>
<proteinExistence type="inferred from homology"/>
<dbReference type="InterPro" id="IPR014440">
    <property type="entry name" value="HCCAis_GSTk"/>
</dbReference>
<dbReference type="Gene3D" id="3.40.30.10">
    <property type="entry name" value="Glutaredoxin"/>
    <property type="match status" value="1"/>
</dbReference>
<dbReference type="GO" id="GO:0016491">
    <property type="term" value="F:oxidoreductase activity"/>
    <property type="evidence" value="ECO:0007669"/>
    <property type="project" value="InterPro"/>
</dbReference>
<evidence type="ECO:0000256" key="1">
    <source>
        <dbReference type="PIRNR" id="PIRNR006386"/>
    </source>
</evidence>
<feature type="domain" description="DSBA-like thioredoxin" evidence="3">
    <location>
        <begin position="108"/>
        <end position="206"/>
    </location>
</feature>
<dbReference type="PANTHER" id="PTHR42943:SF2">
    <property type="entry name" value="GLUTATHIONE S-TRANSFERASE KAPPA 1"/>
    <property type="match status" value="1"/>
</dbReference>